<keyword evidence="1" id="KW-0812">Transmembrane</keyword>
<evidence type="ECO:0000313" key="4">
    <source>
        <dbReference type="Proteomes" id="UP000622317"/>
    </source>
</evidence>
<keyword evidence="4" id="KW-1185">Reference proteome</keyword>
<dbReference type="InterPro" id="IPR055729">
    <property type="entry name" value="DUF7305"/>
</dbReference>
<reference evidence="3" key="1">
    <citation type="submission" date="2020-09" db="EMBL/GenBank/DDBJ databases">
        <title>Pelagicoccus enzymogenes sp. nov. with an EPS production, isolated from marine sediment.</title>
        <authorList>
            <person name="Feng X."/>
        </authorList>
    </citation>
    <scope>NUCLEOTIDE SEQUENCE</scope>
    <source>
        <strain evidence="3">NFK12</strain>
    </source>
</reference>
<feature type="domain" description="DUF7305" evidence="2">
    <location>
        <begin position="273"/>
        <end position="428"/>
    </location>
</feature>
<proteinExistence type="predicted"/>
<comment type="caution">
    <text evidence="3">The sequence shown here is derived from an EMBL/GenBank/DDBJ whole genome shotgun (WGS) entry which is preliminary data.</text>
</comment>
<name>A0A927FB19_9BACT</name>
<dbReference type="EMBL" id="JACYFG010000051">
    <property type="protein sequence ID" value="MBD5781802.1"/>
    <property type="molecule type" value="Genomic_DNA"/>
</dbReference>
<accession>A0A927FB19</accession>
<keyword evidence="1" id="KW-1133">Transmembrane helix</keyword>
<dbReference type="RefSeq" id="WP_191618882.1">
    <property type="nucleotide sequence ID" value="NZ_JACYFG010000051.1"/>
</dbReference>
<organism evidence="3 4">
    <name type="scientific">Pelagicoccus enzymogenes</name>
    <dbReference type="NCBI Taxonomy" id="2773457"/>
    <lineage>
        <taxon>Bacteria</taxon>
        <taxon>Pseudomonadati</taxon>
        <taxon>Verrucomicrobiota</taxon>
        <taxon>Opitutia</taxon>
        <taxon>Puniceicoccales</taxon>
        <taxon>Pelagicoccaceae</taxon>
        <taxon>Pelagicoccus</taxon>
    </lineage>
</organism>
<evidence type="ECO:0000313" key="3">
    <source>
        <dbReference type="EMBL" id="MBD5781802.1"/>
    </source>
</evidence>
<protein>
    <recommendedName>
        <fullName evidence="2">DUF7305 domain-containing protein</fullName>
    </recommendedName>
</protein>
<dbReference type="Pfam" id="PF23981">
    <property type="entry name" value="DUF7305"/>
    <property type="match status" value="1"/>
</dbReference>
<dbReference type="Proteomes" id="UP000622317">
    <property type="component" value="Unassembled WGS sequence"/>
</dbReference>
<sequence length="462" mass="48151">MRQKTTSKRGSAMIGALIIAILAGAIGASILDSAFTEMKMSRRHMEQQHAVTLAEAGLEEGVRAMIAGDWTGWTSYGTYGYYKNITSVSNVVLSGISGNFSLGLGGRGRTGEIKVYVHADPSDPVIAAEASIFNRGAGSTISRQIRVDMESGSLFENGVVSRESTTFKGGNVLVDSYDSRLGGYTESSYVNRFANGTVATLAVLNDLLDIGNGAVRGYIATAGGTVDIGSQGTIHDYLGGPYPAKYKDMSRVTNDFYADLPDISAPSSTGYTNLGSITGTTTIGGAGTQGYIIDNITLSGGATLTIAGDVKLIVTGDVAVTGTGKIDIDNTASMEMYVDGNVKIAGNGMANGTGKAENALIFGMDSTDGNKSITLGGNAVLHAAVYAPAYDFTVNGGGADGHIHGAIVGYRITMNGGAQFHYDEALSDLKMGDNFTIESWRELKGVGELLPFHTPADLPSHF</sequence>
<feature type="transmembrane region" description="Helical" evidence="1">
    <location>
        <begin position="12"/>
        <end position="31"/>
    </location>
</feature>
<evidence type="ECO:0000256" key="1">
    <source>
        <dbReference type="SAM" id="Phobius"/>
    </source>
</evidence>
<dbReference type="AlphaFoldDB" id="A0A927FB19"/>
<gene>
    <name evidence="3" type="ORF">IEN85_20040</name>
</gene>
<evidence type="ECO:0000259" key="2">
    <source>
        <dbReference type="Pfam" id="PF23981"/>
    </source>
</evidence>
<keyword evidence="1" id="KW-0472">Membrane</keyword>